<dbReference type="SUPFAM" id="SSF55021">
    <property type="entry name" value="ACT-like"/>
    <property type="match status" value="1"/>
</dbReference>
<feature type="domain" description="ACT" evidence="4">
    <location>
        <begin position="12"/>
        <end position="86"/>
    </location>
</feature>
<dbReference type="GO" id="GO:0009099">
    <property type="term" value="P:L-valine biosynthetic process"/>
    <property type="evidence" value="ECO:0007669"/>
    <property type="project" value="TreeGrafter"/>
</dbReference>
<evidence type="ECO:0000256" key="1">
    <source>
        <dbReference type="ARBA" id="ARBA00011744"/>
    </source>
</evidence>
<dbReference type="GO" id="GO:0005829">
    <property type="term" value="C:cytosol"/>
    <property type="evidence" value="ECO:0007669"/>
    <property type="project" value="TreeGrafter"/>
</dbReference>
<dbReference type="EC" id="2.2.1.6" evidence="2"/>
<reference evidence="5 6" key="1">
    <citation type="submission" date="2016-10" db="EMBL/GenBank/DDBJ databases">
        <authorList>
            <person name="de Groot N.N."/>
        </authorList>
    </citation>
    <scope>NUCLEOTIDE SEQUENCE [LARGE SCALE GENOMIC DNA]</scope>
    <source>
        <strain evidence="5 6">47C3B</strain>
    </source>
</reference>
<dbReference type="InterPro" id="IPR002912">
    <property type="entry name" value="ACT_dom"/>
</dbReference>
<evidence type="ECO:0000256" key="2">
    <source>
        <dbReference type="ARBA" id="ARBA00013145"/>
    </source>
</evidence>
<evidence type="ECO:0000313" key="6">
    <source>
        <dbReference type="Proteomes" id="UP000199072"/>
    </source>
</evidence>
<evidence type="ECO:0000259" key="4">
    <source>
        <dbReference type="PROSITE" id="PS51671"/>
    </source>
</evidence>
<accession>A0A1G7EH47</accession>
<dbReference type="GO" id="GO:0003984">
    <property type="term" value="F:acetolactate synthase activity"/>
    <property type="evidence" value="ECO:0007669"/>
    <property type="project" value="UniProtKB-EC"/>
</dbReference>
<evidence type="ECO:0000256" key="3">
    <source>
        <dbReference type="ARBA" id="ARBA00048670"/>
    </source>
</evidence>
<dbReference type="Proteomes" id="UP000199072">
    <property type="component" value="Unassembled WGS sequence"/>
</dbReference>
<comment type="catalytic activity">
    <reaction evidence="3">
        <text>2 pyruvate + H(+) = (2S)-2-acetolactate + CO2</text>
        <dbReference type="Rhea" id="RHEA:25249"/>
        <dbReference type="ChEBI" id="CHEBI:15361"/>
        <dbReference type="ChEBI" id="CHEBI:15378"/>
        <dbReference type="ChEBI" id="CHEBI:16526"/>
        <dbReference type="ChEBI" id="CHEBI:58476"/>
        <dbReference type="EC" id="2.2.1.6"/>
    </reaction>
</comment>
<dbReference type="STRING" id="1391627.SAMN05216464_10824"/>
<dbReference type="Gene3D" id="3.30.70.260">
    <property type="match status" value="1"/>
</dbReference>
<dbReference type="OrthoDB" id="794083at2"/>
<dbReference type="RefSeq" id="WP_091150806.1">
    <property type="nucleotide sequence ID" value="NZ_FNAI01000008.1"/>
</dbReference>
<comment type="subunit">
    <text evidence="1">Dimer of large and small chains.</text>
</comment>
<dbReference type="PANTHER" id="PTHR30239:SF0">
    <property type="entry name" value="ACETOLACTATE SYNTHASE SMALL SUBUNIT 1, CHLOROPLASTIC"/>
    <property type="match status" value="1"/>
</dbReference>
<dbReference type="PROSITE" id="PS51671">
    <property type="entry name" value="ACT"/>
    <property type="match status" value="1"/>
</dbReference>
<keyword evidence="6" id="KW-1185">Reference proteome</keyword>
<name>A0A1G7EH47_9SPHI</name>
<dbReference type="EMBL" id="FNAI01000008">
    <property type="protein sequence ID" value="SDE63000.1"/>
    <property type="molecule type" value="Genomic_DNA"/>
</dbReference>
<proteinExistence type="predicted"/>
<gene>
    <name evidence="5" type="ORF">SAMN05216464_10824</name>
</gene>
<sequence>MKKPATSENQFIFSIHAEDKKGLIGQLLMHFNRSSYDVQSLNVARTDISDLVLITLEACVPEAVIEPFRHKLQKIVEVYAVNFCPANDGLRKVGFYRLAKPALDARLWELMNKFGATLSSIAEHSLVISKTGSDKDLAELYALLEGPHLLGFCKSGLIREESLVPFDAL</sequence>
<organism evidence="5 6">
    <name type="scientific">Mucilaginibacter pineti</name>
    <dbReference type="NCBI Taxonomy" id="1391627"/>
    <lineage>
        <taxon>Bacteria</taxon>
        <taxon>Pseudomonadati</taxon>
        <taxon>Bacteroidota</taxon>
        <taxon>Sphingobacteriia</taxon>
        <taxon>Sphingobacteriales</taxon>
        <taxon>Sphingobacteriaceae</taxon>
        <taxon>Mucilaginibacter</taxon>
    </lineage>
</organism>
<dbReference type="InterPro" id="IPR045865">
    <property type="entry name" value="ACT-like_dom_sf"/>
</dbReference>
<dbReference type="AlphaFoldDB" id="A0A1G7EH47"/>
<dbReference type="GO" id="GO:0009097">
    <property type="term" value="P:isoleucine biosynthetic process"/>
    <property type="evidence" value="ECO:0007669"/>
    <property type="project" value="TreeGrafter"/>
</dbReference>
<dbReference type="PANTHER" id="PTHR30239">
    <property type="entry name" value="ACETOLACTATE SYNTHASE SMALL SUBUNIT"/>
    <property type="match status" value="1"/>
</dbReference>
<protein>
    <recommendedName>
        <fullName evidence="2">acetolactate synthase</fullName>
        <ecNumber evidence="2">2.2.1.6</ecNumber>
    </recommendedName>
</protein>
<dbReference type="GO" id="GO:1990610">
    <property type="term" value="F:acetolactate synthase regulator activity"/>
    <property type="evidence" value="ECO:0007669"/>
    <property type="project" value="InterPro"/>
</dbReference>
<dbReference type="InterPro" id="IPR004789">
    <property type="entry name" value="Acetalactate_synth_ssu"/>
</dbReference>
<evidence type="ECO:0000313" key="5">
    <source>
        <dbReference type="EMBL" id="SDE63000.1"/>
    </source>
</evidence>